<dbReference type="InterPro" id="IPR002347">
    <property type="entry name" value="SDR_fam"/>
</dbReference>
<sequence length="127" mass="13309">GPFRLTKALAGPMVLRQRGLVLFVSSDAAVSAYAGWGSYGISKAAQDHLARSLAAELDPVRFLAVDPGEMDTKMHADAMPDADPSTLARPADVAARFVTLIRTAEARPNGSRIAASELPPPAARGAR</sequence>
<dbReference type="PANTHER" id="PTHR43008:SF4">
    <property type="entry name" value="CHAIN DEHYDROGENASE, PUTATIVE (AFU_ORTHOLOGUE AFUA_4G08710)-RELATED"/>
    <property type="match status" value="1"/>
</dbReference>
<dbReference type="PRINTS" id="PR00081">
    <property type="entry name" value="GDHRDH"/>
</dbReference>
<dbReference type="SUPFAM" id="SSF51735">
    <property type="entry name" value="NAD(P)-binding Rossmann-fold domains"/>
    <property type="match status" value="1"/>
</dbReference>
<evidence type="ECO:0000313" key="3">
    <source>
        <dbReference type="EMBL" id="GAH77350.1"/>
    </source>
</evidence>
<organism evidence="3">
    <name type="scientific">marine sediment metagenome</name>
    <dbReference type="NCBI Taxonomy" id="412755"/>
    <lineage>
        <taxon>unclassified sequences</taxon>
        <taxon>metagenomes</taxon>
        <taxon>ecological metagenomes</taxon>
    </lineage>
</organism>
<gene>
    <name evidence="3" type="ORF">S03H2_67679</name>
</gene>
<evidence type="ECO:0000256" key="1">
    <source>
        <dbReference type="ARBA" id="ARBA00006484"/>
    </source>
</evidence>
<protein>
    <recommendedName>
        <fullName evidence="4">Short-chain dehydrogenase/reductase SDR</fullName>
    </recommendedName>
</protein>
<keyword evidence="2" id="KW-0560">Oxidoreductase</keyword>
<dbReference type="Pfam" id="PF00106">
    <property type="entry name" value="adh_short"/>
    <property type="match status" value="1"/>
</dbReference>
<comment type="caution">
    <text evidence="3">The sequence shown here is derived from an EMBL/GenBank/DDBJ whole genome shotgun (WGS) entry which is preliminary data.</text>
</comment>
<comment type="similarity">
    <text evidence="1">Belongs to the short-chain dehydrogenases/reductases (SDR) family.</text>
</comment>
<accession>X1J742</accession>
<reference evidence="3" key="1">
    <citation type="journal article" date="2014" name="Front. Microbiol.">
        <title>High frequency of phylogenetically diverse reductive dehalogenase-homologous genes in deep subseafloor sedimentary metagenomes.</title>
        <authorList>
            <person name="Kawai M."/>
            <person name="Futagami T."/>
            <person name="Toyoda A."/>
            <person name="Takaki Y."/>
            <person name="Nishi S."/>
            <person name="Hori S."/>
            <person name="Arai W."/>
            <person name="Tsubouchi T."/>
            <person name="Morono Y."/>
            <person name="Uchiyama I."/>
            <person name="Ito T."/>
            <person name="Fujiyama A."/>
            <person name="Inagaki F."/>
            <person name="Takami H."/>
        </authorList>
    </citation>
    <scope>NUCLEOTIDE SEQUENCE</scope>
    <source>
        <strain evidence="3">Expedition CK06-06</strain>
    </source>
</reference>
<proteinExistence type="inferred from homology"/>
<feature type="non-terminal residue" evidence="3">
    <location>
        <position position="1"/>
    </location>
</feature>
<evidence type="ECO:0000256" key="2">
    <source>
        <dbReference type="ARBA" id="ARBA00023002"/>
    </source>
</evidence>
<dbReference type="InterPro" id="IPR036291">
    <property type="entry name" value="NAD(P)-bd_dom_sf"/>
</dbReference>
<dbReference type="Gene3D" id="3.40.50.720">
    <property type="entry name" value="NAD(P)-binding Rossmann-like Domain"/>
    <property type="match status" value="1"/>
</dbReference>
<dbReference type="GO" id="GO:0050664">
    <property type="term" value="F:oxidoreductase activity, acting on NAD(P)H, oxygen as acceptor"/>
    <property type="evidence" value="ECO:0007669"/>
    <property type="project" value="TreeGrafter"/>
</dbReference>
<dbReference type="EMBL" id="BARU01044360">
    <property type="protein sequence ID" value="GAH77350.1"/>
    <property type="molecule type" value="Genomic_DNA"/>
</dbReference>
<dbReference type="PANTHER" id="PTHR43008">
    <property type="entry name" value="BENZIL REDUCTASE"/>
    <property type="match status" value="1"/>
</dbReference>
<evidence type="ECO:0008006" key="4">
    <source>
        <dbReference type="Google" id="ProtNLM"/>
    </source>
</evidence>
<dbReference type="AlphaFoldDB" id="X1J742"/>
<name>X1J742_9ZZZZ</name>